<dbReference type="Proteomes" id="UP001231189">
    <property type="component" value="Unassembled WGS sequence"/>
</dbReference>
<gene>
    <name evidence="2" type="ORF">QYE76_042002</name>
</gene>
<comment type="caution">
    <text evidence="2">The sequence shown here is derived from an EMBL/GenBank/DDBJ whole genome shotgun (WGS) entry which is preliminary data.</text>
</comment>
<evidence type="ECO:0000313" key="2">
    <source>
        <dbReference type="EMBL" id="KAK1681154.1"/>
    </source>
</evidence>
<evidence type="ECO:0000313" key="3">
    <source>
        <dbReference type="Proteomes" id="UP001231189"/>
    </source>
</evidence>
<keyword evidence="3" id="KW-1185">Reference proteome</keyword>
<protein>
    <submittedName>
        <fullName evidence="2">Uncharacterized protein</fullName>
    </submittedName>
</protein>
<dbReference type="EMBL" id="JAUUTY010000002">
    <property type="protein sequence ID" value="KAK1681154.1"/>
    <property type="molecule type" value="Genomic_DNA"/>
</dbReference>
<accession>A0AAD8WUN8</accession>
<proteinExistence type="predicted"/>
<organism evidence="2 3">
    <name type="scientific">Lolium multiflorum</name>
    <name type="common">Italian ryegrass</name>
    <name type="synonym">Lolium perenne subsp. multiflorum</name>
    <dbReference type="NCBI Taxonomy" id="4521"/>
    <lineage>
        <taxon>Eukaryota</taxon>
        <taxon>Viridiplantae</taxon>
        <taxon>Streptophyta</taxon>
        <taxon>Embryophyta</taxon>
        <taxon>Tracheophyta</taxon>
        <taxon>Spermatophyta</taxon>
        <taxon>Magnoliopsida</taxon>
        <taxon>Liliopsida</taxon>
        <taxon>Poales</taxon>
        <taxon>Poaceae</taxon>
        <taxon>BOP clade</taxon>
        <taxon>Pooideae</taxon>
        <taxon>Poodae</taxon>
        <taxon>Poeae</taxon>
        <taxon>Poeae Chloroplast Group 2 (Poeae type)</taxon>
        <taxon>Loliodinae</taxon>
        <taxon>Loliinae</taxon>
        <taxon>Lolium</taxon>
    </lineage>
</organism>
<evidence type="ECO:0000256" key="1">
    <source>
        <dbReference type="SAM" id="Coils"/>
    </source>
</evidence>
<name>A0AAD8WUN8_LOLMU</name>
<keyword evidence="1" id="KW-0175">Coiled coil</keyword>
<feature type="coiled-coil region" evidence="1">
    <location>
        <begin position="87"/>
        <end position="152"/>
    </location>
</feature>
<sequence length="172" mass="19438">MAPRTKQCKNRAPGTDEVVEKVKVSGWERSKISAQDQKLLKKIGLLKKEALKMLGDGSSPHPPIGFPPLMKELVNMGSKFIEFCDKAATLRDALRRAEQRTDDLEAKLKASETAHKKAEKDAAAVEGLRQRLQDAEDALSEKEAQQVEHENAIVERFEMQNRRFLSKQCFHL</sequence>
<dbReference type="AlphaFoldDB" id="A0AAD8WUN8"/>
<reference evidence="2" key="1">
    <citation type="submission" date="2023-07" db="EMBL/GenBank/DDBJ databases">
        <title>A chromosome-level genome assembly of Lolium multiflorum.</title>
        <authorList>
            <person name="Chen Y."/>
            <person name="Copetti D."/>
            <person name="Kolliker R."/>
            <person name="Studer B."/>
        </authorList>
    </citation>
    <scope>NUCLEOTIDE SEQUENCE</scope>
    <source>
        <strain evidence="2">02402/16</strain>
        <tissue evidence="2">Leaf</tissue>
    </source>
</reference>